<accession>W0RPZ7</accession>
<reference evidence="2 3" key="1">
    <citation type="journal article" date="2014" name="Genome Announc.">
        <title>Genome Sequence and Methylome of Soil Bacterium Gemmatirosa kalamazoonensis KBS708T, a Member of the Rarely Cultivated Gemmatimonadetes Phylum.</title>
        <authorList>
            <person name="Debruyn J.M."/>
            <person name="Radosevich M."/>
            <person name="Wommack K.E."/>
            <person name="Polson S.W."/>
            <person name="Hauser L.J."/>
            <person name="Fawaz M.N."/>
            <person name="Korlach J."/>
            <person name="Tsai Y.C."/>
        </authorList>
    </citation>
    <scope>NUCLEOTIDE SEQUENCE [LARGE SCALE GENOMIC DNA]</scope>
    <source>
        <strain evidence="2 3">KBS708</strain>
        <plasmid evidence="3">Plasmid 1</plasmid>
    </source>
</reference>
<sequence>MTSIHDVIDADPALRAILAEVRARMATDAAHDEGHLLRVAHWTLRLGGPEVDPRLAVAAALLHDVVNVPKTSPERARASELSAAVARELLPTLGYSAAETTLVADAVRDHSFTRGAVPASPLGRALQDADRLEALGVIGTFRCIATGVRFGAQFSHPDDPWAGSRPLDDARYSIDHFFTKLLRLPDTFHTEAGRAEARRRAAVMRTLLAAYGEELGVPLIIP</sequence>
<dbReference type="PATRIC" id="fig|861299.3.peg.5294"/>
<feature type="domain" description="HD" evidence="1">
    <location>
        <begin position="32"/>
        <end position="135"/>
    </location>
</feature>
<dbReference type="SMART" id="SM00471">
    <property type="entry name" value="HDc"/>
    <property type="match status" value="1"/>
</dbReference>
<dbReference type="PROSITE" id="PS51831">
    <property type="entry name" value="HD"/>
    <property type="match status" value="1"/>
</dbReference>
<evidence type="ECO:0000259" key="1">
    <source>
        <dbReference type="PROSITE" id="PS51831"/>
    </source>
</evidence>
<organism evidence="2 3">
    <name type="scientific">Gemmatirosa kalamazoonensis</name>
    <dbReference type="NCBI Taxonomy" id="861299"/>
    <lineage>
        <taxon>Bacteria</taxon>
        <taxon>Pseudomonadati</taxon>
        <taxon>Gemmatimonadota</taxon>
        <taxon>Gemmatimonadia</taxon>
        <taxon>Gemmatimonadales</taxon>
        <taxon>Gemmatimonadaceae</taxon>
        <taxon>Gemmatirosa</taxon>
    </lineage>
</organism>
<geneLocation type="plasmid" evidence="2 3">
    <name>1</name>
</geneLocation>
<dbReference type="AlphaFoldDB" id="W0RPZ7"/>
<protein>
    <submittedName>
        <fullName evidence="2">Metal-dependent phosphohydrolase HD sub domain-containing protein</fullName>
    </submittedName>
</protein>
<evidence type="ECO:0000313" key="3">
    <source>
        <dbReference type="Proteomes" id="UP000019151"/>
    </source>
</evidence>
<dbReference type="InParanoid" id="W0RPZ7"/>
<keyword evidence="2" id="KW-0378">Hydrolase</keyword>
<dbReference type="Gene3D" id="1.10.3210.50">
    <property type="match status" value="1"/>
</dbReference>
<keyword evidence="3" id="KW-1185">Reference proteome</keyword>
<dbReference type="CDD" id="cd00077">
    <property type="entry name" value="HDc"/>
    <property type="match status" value="1"/>
</dbReference>
<dbReference type="KEGG" id="gba:J421_5236"/>
<dbReference type="PANTHER" id="PTHR33594:SF1">
    <property type="entry name" value="HD_PDEASE DOMAIN-CONTAINING PROTEIN"/>
    <property type="match status" value="1"/>
</dbReference>
<dbReference type="InterPro" id="IPR003607">
    <property type="entry name" value="HD/PDEase_dom"/>
</dbReference>
<dbReference type="InterPro" id="IPR006674">
    <property type="entry name" value="HD_domain"/>
</dbReference>
<dbReference type="RefSeq" id="WP_025414098.1">
    <property type="nucleotide sequence ID" value="NZ_CP007129.1"/>
</dbReference>
<dbReference type="Pfam" id="PF01966">
    <property type="entry name" value="HD"/>
    <property type="match status" value="1"/>
</dbReference>
<dbReference type="HOGENOM" id="CLU_036524_3_0_0"/>
<dbReference type="GO" id="GO:0016787">
    <property type="term" value="F:hydrolase activity"/>
    <property type="evidence" value="ECO:0007669"/>
    <property type="project" value="UniProtKB-KW"/>
</dbReference>
<dbReference type="EMBL" id="CP007129">
    <property type="protein sequence ID" value="AHG92771.1"/>
    <property type="molecule type" value="Genomic_DNA"/>
</dbReference>
<name>W0RPZ7_9BACT</name>
<evidence type="ECO:0000313" key="2">
    <source>
        <dbReference type="EMBL" id="AHG92771.1"/>
    </source>
</evidence>
<proteinExistence type="predicted"/>
<keyword evidence="2" id="KW-0614">Plasmid</keyword>
<dbReference type="FunCoup" id="W0RPZ7">
    <property type="interactions" value="126"/>
</dbReference>
<dbReference type="PANTHER" id="PTHR33594">
    <property type="entry name" value="SUPERFAMILY HYDROLASE, PUTATIVE (AFU_ORTHOLOGUE AFUA_1G03035)-RELATED"/>
    <property type="match status" value="1"/>
</dbReference>
<dbReference type="Proteomes" id="UP000019151">
    <property type="component" value="Plasmid 1"/>
</dbReference>
<gene>
    <name evidence="2" type="ORF">J421_5236</name>
</gene>
<dbReference type="SUPFAM" id="SSF109604">
    <property type="entry name" value="HD-domain/PDEase-like"/>
    <property type="match status" value="1"/>
</dbReference>